<organism evidence="6 7">
    <name type="scientific">Thiothrix nivea (strain ATCC 35100 / DSM 5205 / JP2)</name>
    <dbReference type="NCBI Taxonomy" id="870187"/>
    <lineage>
        <taxon>Bacteria</taxon>
        <taxon>Pseudomonadati</taxon>
        <taxon>Pseudomonadota</taxon>
        <taxon>Gammaproteobacteria</taxon>
        <taxon>Thiotrichales</taxon>
        <taxon>Thiotrichaceae</taxon>
        <taxon>Thiothrix</taxon>
    </lineage>
</organism>
<evidence type="ECO:0000313" key="7">
    <source>
        <dbReference type="Proteomes" id="UP000005317"/>
    </source>
</evidence>
<sequence length="291" mass="31937">MDWDLIRIFLTVVDAGSLSKAGQTLGMSQPTLGRQINRLEKITGLTLFVRGRSGMELSEAGLNLVEHARAMQAQAGQFALKVAGNSQSVAGTVRITASTVVATYLLPPILARLQEAEPSIGIELVASNTVENLLARDADIAVRMFRPTQGDLIARKVNELSLGIFAARRYLEQFGVPSCMAELTHHRLLGYDRDEQIINGMKAFGIGAERSMFTLRTDDQVAYWELLKAGAGIGFAAAFLAREAADVVRILPEVNIPPLPMWLTVHQELRTSLRIRRVMDFLSEALQPLVL</sequence>
<dbReference type="Proteomes" id="UP000005317">
    <property type="component" value="Unassembled WGS sequence"/>
</dbReference>
<keyword evidence="2" id="KW-0805">Transcription regulation</keyword>
<keyword evidence="4" id="KW-0804">Transcription</keyword>
<dbReference type="GO" id="GO:0043565">
    <property type="term" value="F:sequence-specific DNA binding"/>
    <property type="evidence" value="ECO:0007669"/>
    <property type="project" value="TreeGrafter"/>
</dbReference>
<reference evidence="7" key="1">
    <citation type="journal article" date="2011" name="Stand. Genomic Sci.">
        <title>Genome sequence of the filamentous, gliding Thiothrix nivea neotype strain (JP2(T)).</title>
        <authorList>
            <person name="Lapidus A."/>
            <person name="Nolan M."/>
            <person name="Lucas S."/>
            <person name="Glavina Del Rio T."/>
            <person name="Tice H."/>
            <person name="Cheng J.F."/>
            <person name="Tapia R."/>
            <person name="Han C."/>
            <person name="Goodwin L."/>
            <person name="Pitluck S."/>
            <person name="Liolios K."/>
            <person name="Pagani I."/>
            <person name="Ivanova N."/>
            <person name="Huntemann M."/>
            <person name="Mavromatis K."/>
            <person name="Mikhailova N."/>
            <person name="Pati A."/>
            <person name="Chen A."/>
            <person name="Palaniappan K."/>
            <person name="Land M."/>
            <person name="Brambilla E.M."/>
            <person name="Rohde M."/>
            <person name="Abt B."/>
            <person name="Verbarg S."/>
            <person name="Goker M."/>
            <person name="Bristow J."/>
            <person name="Eisen J.A."/>
            <person name="Markowitz V."/>
            <person name="Hugenholtz P."/>
            <person name="Kyrpides N.C."/>
            <person name="Klenk H.P."/>
            <person name="Woyke T."/>
        </authorList>
    </citation>
    <scope>NUCLEOTIDE SEQUENCE [LARGE SCALE GENOMIC DNA]</scope>
    <source>
        <strain evidence="7">ATCC 35100 / DSM 5205 / JP2</strain>
    </source>
</reference>
<dbReference type="PANTHER" id="PTHR30537">
    <property type="entry name" value="HTH-TYPE TRANSCRIPTIONAL REGULATOR"/>
    <property type="match status" value="1"/>
</dbReference>
<feature type="domain" description="HTH lysR-type" evidence="5">
    <location>
        <begin position="1"/>
        <end position="58"/>
    </location>
</feature>
<evidence type="ECO:0000256" key="2">
    <source>
        <dbReference type="ARBA" id="ARBA00023015"/>
    </source>
</evidence>
<name>A0A656HC89_THINJ</name>
<dbReference type="PROSITE" id="PS50931">
    <property type="entry name" value="HTH_LYSR"/>
    <property type="match status" value="1"/>
</dbReference>
<dbReference type="InterPro" id="IPR000847">
    <property type="entry name" value="LysR_HTH_N"/>
</dbReference>
<evidence type="ECO:0000259" key="5">
    <source>
        <dbReference type="PROSITE" id="PS50931"/>
    </source>
</evidence>
<dbReference type="Pfam" id="PF00126">
    <property type="entry name" value="HTH_1"/>
    <property type="match status" value="1"/>
</dbReference>
<dbReference type="Pfam" id="PF03466">
    <property type="entry name" value="LysR_substrate"/>
    <property type="match status" value="1"/>
</dbReference>
<dbReference type="InterPro" id="IPR036390">
    <property type="entry name" value="WH_DNA-bd_sf"/>
</dbReference>
<dbReference type="RefSeq" id="WP_002708693.1">
    <property type="nucleotide sequence ID" value="NZ_JH651384.1"/>
</dbReference>
<comment type="similarity">
    <text evidence="1">Belongs to the LysR transcriptional regulatory family.</text>
</comment>
<dbReference type="PRINTS" id="PR00039">
    <property type="entry name" value="HTHLYSR"/>
</dbReference>
<dbReference type="OrthoDB" id="570111at2"/>
<evidence type="ECO:0000256" key="1">
    <source>
        <dbReference type="ARBA" id="ARBA00009437"/>
    </source>
</evidence>
<dbReference type="AlphaFoldDB" id="A0A656HC89"/>
<dbReference type="Gene3D" id="3.40.190.290">
    <property type="match status" value="1"/>
</dbReference>
<dbReference type="EMBL" id="JH651384">
    <property type="protein sequence ID" value="EIJ34771.1"/>
    <property type="molecule type" value="Genomic_DNA"/>
</dbReference>
<dbReference type="InterPro" id="IPR058163">
    <property type="entry name" value="LysR-type_TF_proteobact-type"/>
</dbReference>
<evidence type="ECO:0000256" key="4">
    <source>
        <dbReference type="ARBA" id="ARBA00023163"/>
    </source>
</evidence>
<dbReference type="Gene3D" id="1.10.10.10">
    <property type="entry name" value="Winged helix-like DNA-binding domain superfamily/Winged helix DNA-binding domain"/>
    <property type="match status" value="1"/>
</dbReference>
<dbReference type="SUPFAM" id="SSF53850">
    <property type="entry name" value="Periplasmic binding protein-like II"/>
    <property type="match status" value="1"/>
</dbReference>
<dbReference type="InterPro" id="IPR036388">
    <property type="entry name" value="WH-like_DNA-bd_sf"/>
</dbReference>
<dbReference type="InterPro" id="IPR005119">
    <property type="entry name" value="LysR_subst-bd"/>
</dbReference>
<dbReference type="GO" id="GO:0006351">
    <property type="term" value="P:DNA-templated transcription"/>
    <property type="evidence" value="ECO:0007669"/>
    <property type="project" value="TreeGrafter"/>
</dbReference>
<keyword evidence="3" id="KW-0238">DNA-binding</keyword>
<gene>
    <name evidence="6" type="ORF">Thini_2206</name>
</gene>
<dbReference type="SUPFAM" id="SSF46785">
    <property type="entry name" value="Winged helix' DNA-binding domain"/>
    <property type="match status" value="1"/>
</dbReference>
<keyword evidence="7" id="KW-1185">Reference proteome</keyword>
<dbReference type="GO" id="GO:0003700">
    <property type="term" value="F:DNA-binding transcription factor activity"/>
    <property type="evidence" value="ECO:0007669"/>
    <property type="project" value="InterPro"/>
</dbReference>
<proteinExistence type="inferred from homology"/>
<accession>A0A656HC89</accession>
<evidence type="ECO:0000256" key="3">
    <source>
        <dbReference type="ARBA" id="ARBA00023125"/>
    </source>
</evidence>
<dbReference type="PANTHER" id="PTHR30537:SF3">
    <property type="entry name" value="TRANSCRIPTIONAL REGULATORY PROTEIN"/>
    <property type="match status" value="1"/>
</dbReference>
<protein>
    <submittedName>
        <fullName evidence="6">Transcriptional regulator, LysR family</fullName>
    </submittedName>
</protein>
<evidence type="ECO:0000313" key="6">
    <source>
        <dbReference type="EMBL" id="EIJ34771.1"/>
    </source>
</evidence>